<evidence type="ECO:0000313" key="1">
    <source>
        <dbReference type="EMBL" id="MBF6226210.1"/>
    </source>
</evidence>
<dbReference type="InterPro" id="IPR012675">
    <property type="entry name" value="Beta-grasp_dom_sf"/>
</dbReference>
<dbReference type="InterPro" id="IPR052045">
    <property type="entry name" value="Sulfur_Carrier/Prot_Modifier"/>
</dbReference>
<dbReference type="InterPro" id="IPR016155">
    <property type="entry name" value="Mopterin_synth/thiamin_S_b"/>
</dbReference>
<name>A0ABS0C760_9NOCA</name>
<dbReference type="Proteomes" id="UP000807309">
    <property type="component" value="Unassembled WGS sequence"/>
</dbReference>
<dbReference type="PANTHER" id="PTHR38031:SF1">
    <property type="entry name" value="SULFUR CARRIER PROTEIN CYSO"/>
    <property type="match status" value="1"/>
</dbReference>
<reference evidence="1 2" key="1">
    <citation type="submission" date="2020-10" db="EMBL/GenBank/DDBJ databases">
        <title>Identification of Nocardia species via Next-generation sequencing and recognition of intraspecies genetic diversity.</title>
        <authorList>
            <person name="Li P."/>
            <person name="Li P."/>
            <person name="Lu B."/>
        </authorList>
    </citation>
    <scope>NUCLEOTIDE SEQUENCE [LARGE SCALE GENOMIC DNA]</scope>
    <source>
        <strain evidence="1 2">N-11</strain>
    </source>
</reference>
<dbReference type="Gene3D" id="3.10.20.30">
    <property type="match status" value="1"/>
</dbReference>
<dbReference type="Pfam" id="PF02597">
    <property type="entry name" value="ThiS"/>
    <property type="match status" value="1"/>
</dbReference>
<dbReference type="InterPro" id="IPR003749">
    <property type="entry name" value="ThiS/MoaD-like"/>
</dbReference>
<protein>
    <submittedName>
        <fullName evidence="1">MoaD/ThiS family protein</fullName>
    </submittedName>
</protein>
<gene>
    <name evidence="1" type="ORF">IU470_14015</name>
</gene>
<accession>A0ABS0C760</accession>
<evidence type="ECO:0000313" key="2">
    <source>
        <dbReference type="Proteomes" id="UP000807309"/>
    </source>
</evidence>
<dbReference type="EMBL" id="JADLRE010000009">
    <property type="protein sequence ID" value="MBF6226210.1"/>
    <property type="molecule type" value="Genomic_DNA"/>
</dbReference>
<dbReference type="SUPFAM" id="SSF54285">
    <property type="entry name" value="MoaD/ThiS"/>
    <property type="match status" value="1"/>
</dbReference>
<proteinExistence type="predicted"/>
<comment type="caution">
    <text evidence="1">The sequence shown here is derived from an EMBL/GenBank/DDBJ whole genome shotgun (WGS) entry which is preliminary data.</text>
</comment>
<keyword evidence="2" id="KW-1185">Reference proteome</keyword>
<organism evidence="1 2">
    <name type="scientific">Nocardia abscessus</name>
    <dbReference type="NCBI Taxonomy" id="120957"/>
    <lineage>
        <taxon>Bacteria</taxon>
        <taxon>Bacillati</taxon>
        <taxon>Actinomycetota</taxon>
        <taxon>Actinomycetes</taxon>
        <taxon>Mycobacteriales</taxon>
        <taxon>Nocardiaceae</taxon>
        <taxon>Nocardia</taxon>
    </lineage>
</organism>
<sequence length="120" mass="12337">MLHTGGKLTEVPSLYPAGRGVGSNGVDSESSATVVLPTMLRPHAAGSAKVLCSGSTVGEVLDSLIRQHPGLEARITTGKNEIRRFVNVYVEDEDVRALGGVDAPIRAGVTITILCAVAGG</sequence>
<dbReference type="PANTHER" id="PTHR38031">
    <property type="entry name" value="SULFUR CARRIER PROTEIN SLR0821-RELATED"/>
    <property type="match status" value="1"/>
</dbReference>